<keyword evidence="11" id="KW-1185">Reference proteome</keyword>
<feature type="active site" evidence="6">
    <location>
        <position position="110"/>
    </location>
</feature>
<dbReference type="PROSITE" id="PS51435">
    <property type="entry name" value="AP_NUCLEASE_F1_4"/>
    <property type="match status" value="1"/>
</dbReference>
<keyword evidence="7" id="KW-0464">Manganese</keyword>
<dbReference type="PANTHER" id="PTHR22748:SF6">
    <property type="entry name" value="DNA-(APURINIC OR APYRIMIDINIC SITE) ENDONUCLEASE"/>
    <property type="match status" value="1"/>
</dbReference>
<dbReference type="GO" id="GO:0008311">
    <property type="term" value="F:double-stranded DNA 3'-5' DNA exonuclease activity"/>
    <property type="evidence" value="ECO:0007669"/>
    <property type="project" value="TreeGrafter"/>
</dbReference>
<feature type="site" description="Interaction with DNA substrate" evidence="8">
    <location>
        <position position="253"/>
    </location>
</feature>
<organism evidence="10 11">
    <name type="scientific">Coraliomargarita akajimensis (strain DSM 45221 / IAM 15411 / JCM 23193 / KCTC 12865 / 04OKA010-24)</name>
    <dbReference type="NCBI Taxonomy" id="583355"/>
    <lineage>
        <taxon>Bacteria</taxon>
        <taxon>Pseudomonadati</taxon>
        <taxon>Verrucomicrobiota</taxon>
        <taxon>Opitutia</taxon>
        <taxon>Puniceicoccales</taxon>
        <taxon>Coraliomargaritaceae</taxon>
        <taxon>Coraliomargarita</taxon>
    </lineage>
</organism>
<feature type="site" description="Transition state stabilizer" evidence="8">
    <location>
        <position position="157"/>
    </location>
</feature>
<dbReference type="InterPro" id="IPR005135">
    <property type="entry name" value="Endo/exonuclease/phosphatase"/>
</dbReference>
<feature type="domain" description="Endonuclease/exonuclease/phosphatase" evidence="9">
    <location>
        <begin position="7"/>
        <end position="253"/>
    </location>
</feature>
<reference evidence="10 11" key="1">
    <citation type="journal article" date="2010" name="Stand. Genomic Sci.">
        <title>Complete genome sequence of Coraliomargarita akajimensis type strain (04OKA010-24).</title>
        <authorList>
            <person name="Mavromatis K."/>
            <person name="Abt B."/>
            <person name="Brambilla E."/>
            <person name="Lapidus A."/>
            <person name="Copeland A."/>
            <person name="Deshpande S."/>
            <person name="Nolan M."/>
            <person name="Lucas S."/>
            <person name="Tice H."/>
            <person name="Cheng J.F."/>
            <person name="Han C."/>
            <person name="Detter J.C."/>
            <person name="Woyke T."/>
            <person name="Goodwin L."/>
            <person name="Pitluck S."/>
            <person name="Held B."/>
            <person name="Brettin T."/>
            <person name="Tapia R."/>
            <person name="Ivanova N."/>
            <person name="Mikhailova N."/>
            <person name="Pati A."/>
            <person name="Liolios K."/>
            <person name="Chen A."/>
            <person name="Palaniappan K."/>
            <person name="Land M."/>
            <person name="Hauser L."/>
            <person name="Chang Y.J."/>
            <person name="Jeffries C.D."/>
            <person name="Rohde M."/>
            <person name="Goker M."/>
            <person name="Bristow J."/>
            <person name="Eisen J.A."/>
            <person name="Markowitz V."/>
            <person name="Hugenholtz P."/>
            <person name="Klenk H.P."/>
            <person name="Kyrpides N.C."/>
        </authorList>
    </citation>
    <scope>NUCLEOTIDE SEQUENCE [LARGE SCALE GENOMIC DNA]</scope>
    <source>
        <strain evidence="11">DSM 45221 / IAM 15411 / JCM 23193 / KCTC 12865</strain>
    </source>
</reference>
<evidence type="ECO:0000256" key="2">
    <source>
        <dbReference type="ARBA" id="ARBA00007092"/>
    </source>
</evidence>
<comment type="cofactor">
    <cofactor evidence="7">
        <name>Mg(2+)</name>
        <dbReference type="ChEBI" id="CHEBI:18420"/>
    </cofactor>
    <cofactor evidence="7">
        <name>Mn(2+)</name>
        <dbReference type="ChEBI" id="CHEBI:29035"/>
    </cofactor>
    <text evidence="7">Probably binds two magnesium or manganese ions per subunit.</text>
</comment>
<keyword evidence="4" id="KW-0378">Hydrolase</keyword>
<dbReference type="PANTHER" id="PTHR22748">
    <property type="entry name" value="AP ENDONUCLEASE"/>
    <property type="match status" value="1"/>
</dbReference>
<dbReference type="AlphaFoldDB" id="D5EJP4"/>
<dbReference type="KEGG" id="caa:Caka_1624"/>
<dbReference type="EC" id="4.2.99.18" evidence="10"/>
<dbReference type="HOGENOM" id="CLU_027539_1_3_0"/>
<dbReference type="GO" id="GO:0006284">
    <property type="term" value="P:base-excision repair"/>
    <property type="evidence" value="ECO:0007669"/>
    <property type="project" value="TreeGrafter"/>
</dbReference>
<evidence type="ECO:0000313" key="11">
    <source>
        <dbReference type="Proteomes" id="UP000000925"/>
    </source>
</evidence>
<dbReference type="InterPro" id="IPR020847">
    <property type="entry name" value="AP_endonuclease_F1_BS"/>
</dbReference>
<comment type="cofactor">
    <cofactor evidence="1">
        <name>Mn(2+)</name>
        <dbReference type="ChEBI" id="CHEBI:29035"/>
    </cofactor>
</comment>
<feature type="binding site" evidence="7">
    <location>
        <position position="252"/>
    </location>
    <ligand>
        <name>Mg(2+)</name>
        <dbReference type="ChEBI" id="CHEBI:18420"/>
        <label>1</label>
    </ligand>
</feature>
<dbReference type="InterPro" id="IPR004808">
    <property type="entry name" value="AP_endonuc_1"/>
</dbReference>
<gene>
    <name evidence="10" type="ordered locus">Caka_1624</name>
</gene>
<dbReference type="Gene3D" id="3.60.10.10">
    <property type="entry name" value="Endonuclease/exonuclease/phosphatase"/>
    <property type="match status" value="1"/>
</dbReference>
<feature type="binding site" evidence="7">
    <location>
        <position position="38"/>
    </location>
    <ligand>
        <name>Mg(2+)</name>
        <dbReference type="ChEBI" id="CHEBI:18420"/>
        <label>1</label>
    </ligand>
</feature>
<dbReference type="GO" id="GO:0003677">
    <property type="term" value="F:DNA binding"/>
    <property type="evidence" value="ECO:0007669"/>
    <property type="project" value="InterPro"/>
</dbReference>
<evidence type="ECO:0000256" key="8">
    <source>
        <dbReference type="PIRSR" id="PIRSR604808-3"/>
    </source>
</evidence>
<keyword evidence="3 7" id="KW-0479">Metal-binding</keyword>
<keyword evidence="5 7" id="KW-0460">Magnesium</keyword>
<feature type="binding site" evidence="7">
    <location>
        <position position="157"/>
    </location>
    <ligand>
        <name>Mg(2+)</name>
        <dbReference type="ChEBI" id="CHEBI:18420"/>
        <label>1</label>
    </ligand>
</feature>
<accession>D5EJP4</accession>
<protein>
    <submittedName>
        <fullName evidence="10">Exodeoxyribonuclease III Xth</fullName>
        <ecNumber evidence="10">4.2.99.18</ecNumber>
    </submittedName>
</protein>
<dbReference type="PROSITE" id="PS00727">
    <property type="entry name" value="AP_NUCLEASE_F1_2"/>
    <property type="match status" value="1"/>
</dbReference>
<feature type="binding site" evidence="7">
    <location>
        <position position="253"/>
    </location>
    <ligand>
        <name>Mg(2+)</name>
        <dbReference type="ChEBI" id="CHEBI:18420"/>
        <label>1</label>
    </ligand>
</feature>
<feature type="site" description="Important for catalytic activity" evidence="8">
    <location>
        <position position="227"/>
    </location>
</feature>
<feature type="active site" description="Proton acceptor" evidence="6">
    <location>
        <position position="253"/>
    </location>
</feature>
<evidence type="ECO:0000313" key="10">
    <source>
        <dbReference type="EMBL" id="ADE54643.1"/>
    </source>
</evidence>
<dbReference type="GO" id="GO:0046872">
    <property type="term" value="F:metal ion binding"/>
    <property type="evidence" value="ECO:0007669"/>
    <property type="project" value="UniProtKB-KW"/>
</dbReference>
<evidence type="ECO:0000259" key="9">
    <source>
        <dbReference type="Pfam" id="PF03372"/>
    </source>
</evidence>
<dbReference type="OrthoDB" id="9803914at2"/>
<feature type="binding site" evidence="7">
    <location>
        <position position="155"/>
    </location>
    <ligand>
        <name>Mg(2+)</name>
        <dbReference type="ChEBI" id="CHEBI:18420"/>
        <label>1</label>
    </ligand>
</feature>
<dbReference type="RefSeq" id="WP_013043365.1">
    <property type="nucleotide sequence ID" value="NC_014008.1"/>
</dbReference>
<evidence type="ECO:0000256" key="4">
    <source>
        <dbReference type="ARBA" id="ARBA00022801"/>
    </source>
</evidence>
<dbReference type="NCBIfam" id="TIGR00633">
    <property type="entry name" value="xth"/>
    <property type="match status" value="1"/>
</dbReference>
<evidence type="ECO:0000256" key="7">
    <source>
        <dbReference type="PIRSR" id="PIRSR604808-2"/>
    </source>
</evidence>
<dbReference type="Pfam" id="PF03372">
    <property type="entry name" value="Exo_endo_phos"/>
    <property type="match status" value="1"/>
</dbReference>
<dbReference type="EMBL" id="CP001998">
    <property type="protein sequence ID" value="ADE54643.1"/>
    <property type="molecule type" value="Genomic_DNA"/>
</dbReference>
<name>D5EJP4_CORAD</name>
<dbReference type="eggNOG" id="COG0708">
    <property type="taxonomic scope" value="Bacteria"/>
</dbReference>
<evidence type="ECO:0000256" key="5">
    <source>
        <dbReference type="ARBA" id="ARBA00022842"/>
    </source>
</evidence>
<feature type="binding site" evidence="7">
    <location>
        <position position="10"/>
    </location>
    <ligand>
        <name>Mg(2+)</name>
        <dbReference type="ChEBI" id="CHEBI:18420"/>
        <label>1</label>
    </ligand>
</feature>
<evidence type="ECO:0000256" key="1">
    <source>
        <dbReference type="ARBA" id="ARBA00001936"/>
    </source>
</evidence>
<dbReference type="InterPro" id="IPR036691">
    <property type="entry name" value="Endo/exonu/phosph_ase_sf"/>
</dbReference>
<dbReference type="PROSITE" id="PS00726">
    <property type="entry name" value="AP_NUCLEASE_F1_1"/>
    <property type="match status" value="1"/>
</dbReference>
<dbReference type="CDD" id="cd09087">
    <property type="entry name" value="Ape1-like_AP-endo"/>
    <property type="match status" value="1"/>
</dbReference>
<dbReference type="SUPFAM" id="SSF56219">
    <property type="entry name" value="DNase I-like"/>
    <property type="match status" value="1"/>
</dbReference>
<dbReference type="NCBIfam" id="TIGR00195">
    <property type="entry name" value="exoDNase_III"/>
    <property type="match status" value="1"/>
</dbReference>
<sequence>MSPTHLLSWNVNGLRAVLKKGFDDFLASQQPDVLCLQETKISADLTADFAFAGYPYVYWNCAEKKGYSGTAIISQIEPISVRYGLGIEKHDQEGRVITAEFEDYYLVTVYTPNSQNHDENKRPRRLDYRTLEWDVDFLAYVKGLEVTKPVVFCGDLNVAHTEIDLANPKTNRKNAGFTDEERGRFDAIIEAGFIDTFRHLYPDRTEQYSWWSYRAAARQRNIGWRIDYFCVSDAVKNQIRDATILADTLGSDHCPVGLRLKG</sequence>
<dbReference type="Proteomes" id="UP000000925">
    <property type="component" value="Chromosome"/>
</dbReference>
<dbReference type="InterPro" id="IPR020848">
    <property type="entry name" value="AP_endonuclease_F1_CS"/>
</dbReference>
<dbReference type="GO" id="GO:0008081">
    <property type="term" value="F:phosphoric diester hydrolase activity"/>
    <property type="evidence" value="ECO:0007669"/>
    <property type="project" value="TreeGrafter"/>
</dbReference>
<comment type="similarity">
    <text evidence="2">Belongs to the DNA repair enzymes AP/ExoA family.</text>
</comment>
<keyword evidence="10" id="KW-0456">Lyase</keyword>
<dbReference type="STRING" id="583355.Caka_1624"/>
<feature type="active site" description="Proton donor/acceptor" evidence="6">
    <location>
        <position position="155"/>
    </location>
</feature>
<evidence type="ECO:0000256" key="6">
    <source>
        <dbReference type="PIRSR" id="PIRSR604808-1"/>
    </source>
</evidence>
<evidence type="ECO:0000256" key="3">
    <source>
        <dbReference type="ARBA" id="ARBA00022723"/>
    </source>
</evidence>
<proteinExistence type="inferred from homology"/>
<dbReference type="GO" id="GO:0140078">
    <property type="term" value="F:class I DNA-(apurinic or apyrimidinic site) endonuclease activity"/>
    <property type="evidence" value="ECO:0007669"/>
    <property type="project" value="UniProtKB-EC"/>
</dbReference>